<protein>
    <recommendedName>
        <fullName evidence="7">Tetratricopeptide repeat-containing protein</fullName>
    </recommendedName>
</protein>
<dbReference type="EMBL" id="FTPU01000031">
    <property type="protein sequence ID" value="SIT97771.1"/>
    <property type="molecule type" value="Genomic_DNA"/>
</dbReference>
<dbReference type="SUPFAM" id="SSF48452">
    <property type="entry name" value="TPR-like"/>
    <property type="match status" value="1"/>
</dbReference>
<dbReference type="GO" id="GO:0016301">
    <property type="term" value="F:kinase activity"/>
    <property type="evidence" value="ECO:0007669"/>
    <property type="project" value="UniProtKB-KW"/>
</dbReference>
<keyword evidence="4" id="KW-0812">Transmembrane</keyword>
<dbReference type="PROSITE" id="PS51257">
    <property type="entry name" value="PROKAR_LIPOPROTEIN"/>
    <property type="match status" value="1"/>
</dbReference>
<keyword evidence="3" id="KW-0902">Two-component regulatory system</keyword>
<evidence type="ECO:0000256" key="4">
    <source>
        <dbReference type="SAM" id="Phobius"/>
    </source>
</evidence>
<evidence type="ECO:0000313" key="5">
    <source>
        <dbReference type="EMBL" id="SIT97771.1"/>
    </source>
</evidence>
<proteinExistence type="predicted"/>
<dbReference type="AlphaFoldDB" id="A0A1U7Q0F7"/>
<dbReference type="OrthoDB" id="943406at2"/>
<dbReference type="RefSeq" id="WP_143746016.1">
    <property type="nucleotide sequence ID" value="NZ_FTPU01000031.1"/>
</dbReference>
<reference evidence="6" key="1">
    <citation type="submission" date="2016-10" db="EMBL/GenBank/DDBJ databases">
        <authorList>
            <person name="Varghese N."/>
            <person name="Submissions S."/>
        </authorList>
    </citation>
    <scope>NUCLEOTIDE SEQUENCE [LARGE SCALE GENOMIC DNA]</scope>
    <source>
        <strain evidence="6">DSM 19482</strain>
    </source>
</reference>
<evidence type="ECO:0000256" key="1">
    <source>
        <dbReference type="ARBA" id="ARBA00022679"/>
    </source>
</evidence>
<dbReference type="InterPro" id="IPR011990">
    <property type="entry name" value="TPR-like_helical_dom_sf"/>
</dbReference>
<organism evidence="5 6">
    <name type="scientific">Epilithonimonas bovis DSM 19482</name>
    <dbReference type="NCBI Taxonomy" id="1121284"/>
    <lineage>
        <taxon>Bacteria</taxon>
        <taxon>Pseudomonadati</taxon>
        <taxon>Bacteroidota</taxon>
        <taxon>Flavobacteriia</taxon>
        <taxon>Flavobacteriales</taxon>
        <taxon>Weeksellaceae</taxon>
        <taxon>Chryseobacterium group</taxon>
        <taxon>Epilithonimonas</taxon>
    </lineage>
</organism>
<dbReference type="PANTHER" id="PTHR24421">
    <property type="entry name" value="NITRATE/NITRITE SENSOR PROTEIN NARX-RELATED"/>
    <property type="match status" value="1"/>
</dbReference>
<dbReference type="Gene3D" id="1.25.40.10">
    <property type="entry name" value="Tetratricopeptide repeat domain"/>
    <property type="match status" value="1"/>
</dbReference>
<dbReference type="Gene3D" id="3.30.565.10">
    <property type="entry name" value="Histidine kinase-like ATPase, C-terminal domain"/>
    <property type="match status" value="1"/>
</dbReference>
<evidence type="ECO:0008006" key="7">
    <source>
        <dbReference type="Google" id="ProtNLM"/>
    </source>
</evidence>
<name>A0A1U7Q0F7_9FLAO</name>
<dbReference type="STRING" id="1121284.SAMN05660493_02498"/>
<keyword evidence="6" id="KW-1185">Reference proteome</keyword>
<keyword evidence="4" id="KW-0472">Membrane</keyword>
<dbReference type="SUPFAM" id="SSF55874">
    <property type="entry name" value="ATPase domain of HSP90 chaperone/DNA topoisomerase II/histidine kinase"/>
    <property type="match status" value="1"/>
</dbReference>
<evidence type="ECO:0000256" key="3">
    <source>
        <dbReference type="ARBA" id="ARBA00023012"/>
    </source>
</evidence>
<gene>
    <name evidence="5" type="ORF">SAMN05660493_02498</name>
</gene>
<keyword evidence="2" id="KW-0418">Kinase</keyword>
<accession>A0A1U7Q0F7</accession>
<evidence type="ECO:0000313" key="6">
    <source>
        <dbReference type="Proteomes" id="UP000187261"/>
    </source>
</evidence>
<dbReference type="InterPro" id="IPR050482">
    <property type="entry name" value="Sensor_HK_TwoCompSys"/>
</dbReference>
<sequence length="560" mass="65036">MQKFLWCAVLLFSLSCEEKKVPCNRPAADQSNTFYDKAFVFLSQNNQDSAFHNLNKAKDIFIRNNDSFGIGKSLMNMALIQENSGDNFGSIETSLSAIKFLKEKDTSQHAVIFCNYNNLGITSNNLKNYADAKRFYTTAKRFAKDPVDQMMLQNNLAILYHNEKQYPVAISIYKKLIDSVGSKSEYYPRLLLNYSRSSWFADPSYNPSVNYLLAEKLSQKYDDDWTKDAAYSYLSFYFIKKNKDSAKLYAEKMLHLSETLNYPEDQLEALQNLIKLSNAETSKNYFDKYIKINDSLAAAKNRAKNQFALIRFESEKAKAENLRLQKEKDINEFKIILQKVIIWAIILCVVIFCICAYILIKKRRQRLISEATQKLQQQRLDFSKKVHDVVANGIYEVMTTIENQTDLPKEQLLDKLERMYEKSRDLSYEKPESETYEEQISALVRSFEADEVQIIIIGNDPDFWITQTPEIKENLFQVIRELLVNMKKHSHATQVIVRFLRTDNNFQMDYRDNGVGIDDSFVAKNGFANIKSRLEIIGANMAFDNTHQGLRISILWDKRS</sequence>
<keyword evidence="4" id="KW-1133">Transmembrane helix</keyword>
<dbReference type="InterPro" id="IPR036890">
    <property type="entry name" value="HATPase_C_sf"/>
</dbReference>
<evidence type="ECO:0000256" key="2">
    <source>
        <dbReference type="ARBA" id="ARBA00022777"/>
    </source>
</evidence>
<dbReference type="GO" id="GO:0000160">
    <property type="term" value="P:phosphorelay signal transduction system"/>
    <property type="evidence" value="ECO:0007669"/>
    <property type="project" value="UniProtKB-KW"/>
</dbReference>
<feature type="transmembrane region" description="Helical" evidence="4">
    <location>
        <begin position="340"/>
        <end position="360"/>
    </location>
</feature>
<dbReference type="Proteomes" id="UP000187261">
    <property type="component" value="Unassembled WGS sequence"/>
</dbReference>
<keyword evidence="1" id="KW-0808">Transferase</keyword>